<dbReference type="AlphaFoldDB" id="A0A2U8P7C2"/>
<keyword evidence="3 6" id="KW-0813">Transport</keyword>
<reference evidence="7 8" key="2">
    <citation type="journal article" date="2017" name="Syst. Appl. Microbiol.">
        <title>Soybeans inoculated with root zone soils of Canadian native legumes harbour diverse and novel Bradyrhizobium spp. that possess agricultural potential.</title>
        <authorList>
            <person name="Bromfield E.S.P."/>
            <person name="Cloutier S."/>
            <person name="Tambong J.T."/>
            <person name="Tran Thi T.V."/>
        </authorList>
    </citation>
    <scope>NUCLEOTIDE SEQUENCE [LARGE SCALE GENOMIC DNA]</scope>
    <source>
        <strain evidence="7 8">OO99</strain>
    </source>
</reference>
<keyword evidence="4" id="KW-0479">Metal-binding</keyword>
<keyword evidence="5" id="KW-0732">Signal</keyword>
<sequence>MTAMRLILLCLLLLTASPLHAAERLNVVASFSILGDFVRNVGGDRVNVTTLVGPDSDVHVYTPAPSDAKRVAEARLVIVNGLGLEGWLPRLVQSAGSKAVVVTASAGITPLKLGSAADPHAWQSVPNAKAYATDIANALAAAAPDDADFFRAQAKAYLEKLETLDREVREAVAKIPPERRKVISTHDAFGYFSAEYGIQFIAPLGVSTETEPSARDIAAIIGQIKAQKIPAVFLENISDDRLIRRIAAETGSKVGGTLISDGLTGEKGPAPTYIDMVRHNIKALTSALDH</sequence>
<dbReference type="GeneID" id="92964292"/>
<protein>
    <submittedName>
        <fullName evidence="7">ABC transporter substrate-binding protein</fullName>
    </submittedName>
</protein>
<dbReference type="PANTHER" id="PTHR42953:SF1">
    <property type="entry name" value="METAL-BINDING PROTEIN HI_0362-RELATED"/>
    <property type="match status" value="1"/>
</dbReference>
<evidence type="ECO:0000256" key="3">
    <source>
        <dbReference type="ARBA" id="ARBA00022448"/>
    </source>
</evidence>
<dbReference type="InterPro" id="IPR006129">
    <property type="entry name" value="AdhesinB"/>
</dbReference>
<reference evidence="7 8" key="1">
    <citation type="journal article" date="2014" name="Int. J. Syst. Evol. Microbiol.">
        <title>Bradyrhizobium ottawaense sp. nov., a symbiotic nitrogen fixing bacterium from root nodules of soybeans in Canada.</title>
        <authorList>
            <person name="Yu X."/>
            <person name="Cloutier S."/>
            <person name="Tambong J.T."/>
            <person name="Bromfield E.S."/>
        </authorList>
    </citation>
    <scope>NUCLEOTIDE SEQUENCE [LARGE SCALE GENOMIC DNA]</scope>
    <source>
        <strain evidence="7 8">OO99</strain>
    </source>
</reference>
<proteinExistence type="inferred from homology"/>
<comment type="similarity">
    <text evidence="2 6">Belongs to the bacterial solute-binding protein 9 family.</text>
</comment>
<dbReference type="GO" id="GO:0046872">
    <property type="term" value="F:metal ion binding"/>
    <property type="evidence" value="ECO:0007669"/>
    <property type="project" value="UniProtKB-KW"/>
</dbReference>
<dbReference type="RefSeq" id="WP_038950610.1">
    <property type="nucleotide sequence ID" value="NZ_NWTF01000041.1"/>
</dbReference>
<dbReference type="GO" id="GO:0030313">
    <property type="term" value="C:cell envelope"/>
    <property type="evidence" value="ECO:0007669"/>
    <property type="project" value="UniProtKB-SubCell"/>
</dbReference>
<dbReference type="PRINTS" id="PR00691">
    <property type="entry name" value="ADHESINB"/>
</dbReference>
<name>A0A2U8P7C2_9BRAD</name>
<organism evidence="7 8">
    <name type="scientific">Bradyrhizobium ottawaense</name>
    <dbReference type="NCBI Taxonomy" id="931866"/>
    <lineage>
        <taxon>Bacteria</taxon>
        <taxon>Pseudomonadati</taxon>
        <taxon>Pseudomonadota</taxon>
        <taxon>Alphaproteobacteria</taxon>
        <taxon>Hyphomicrobiales</taxon>
        <taxon>Nitrobacteraceae</taxon>
        <taxon>Bradyrhizobium</taxon>
    </lineage>
</organism>
<dbReference type="PANTHER" id="PTHR42953">
    <property type="entry name" value="HIGH-AFFINITY ZINC UPTAKE SYSTEM PROTEIN ZNUA-RELATED"/>
    <property type="match status" value="1"/>
</dbReference>
<evidence type="ECO:0000256" key="6">
    <source>
        <dbReference type="RuleBase" id="RU003512"/>
    </source>
</evidence>
<dbReference type="SUPFAM" id="SSF53807">
    <property type="entry name" value="Helical backbone' metal receptor"/>
    <property type="match status" value="1"/>
</dbReference>
<gene>
    <name evidence="7" type="ORF">CIT37_16890</name>
</gene>
<dbReference type="InterPro" id="IPR006128">
    <property type="entry name" value="Lipoprotein_PsaA-like"/>
</dbReference>
<dbReference type="InterPro" id="IPR050492">
    <property type="entry name" value="Bact_metal-bind_prot9"/>
</dbReference>
<evidence type="ECO:0000256" key="4">
    <source>
        <dbReference type="ARBA" id="ARBA00022723"/>
    </source>
</evidence>
<evidence type="ECO:0000256" key="2">
    <source>
        <dbReference type="ARBA" id="ARBA00011028"/>
    </source>
</evidence>
<evidence type="ECO:0000313" key="8">
    <source>
        <dbReference type="Proteomes" id="UP000215703"/>
    </source>
</evidence>
<dbReference type="Proteomes" id="UP000215703">
    <property type="component" value="Chromosome"/>
</dbReference>
<evidence type="ECO:0000256" key="5">
    <source>
        <dbReference type="ARBA" id="ARBA00022729"/>
    </source>
</evidence>
<dbReference type="GO" id="GO:0030001">
    <property type="term" value="P:metal ion transport"/>
    <property type="evidence" value="ECO:0007669"/>
    <property type="project" value="InterPro"/>
</dbReference>
<dbReference type="KEGG" id="bot:CIT37_16890"/>
<dbReference type="PRINTS" id="PR00690">
    <property type="entry name" value="ADHESNFAMILY"/>
</dbReference>
<dbReference type="EMBL" id="CP029425">
    <property type="protein sequence ID" value="AWL93641.1"/>
    <property type="molecule type" value="Genomic_DNA"/>
</dbReference>
<evidence type="ECO:0000313" key="7">
    <source>
        <dbReference type="EMBL" id="AWL93641.1"/>
    </source>
</evidence>
<dbReference type="InterPro" id="IPR006127">
    <property type="entry name" value="ZnuA-like"/>
</dbReference>
<evidence type="ECO:0000256" key="1">
    <source>
        <dbReference type="ARBA" id="ARBA00004196"/>
    </source>
</evidence>
<dbReference type="Gene3D" id="3.40.50.1980">
    <property type="entry name" value="Nitrogenase molybdenum iron protein domain"/>
    <property type="match status" value="2"/>
</dbReference>
<comment type="subcellular location">
    <subcellularLocation>
        <location evidence="1">Cell envelope</location>
    </subcellularLocation>
</comment>
<dbReference type="Pfam" id="PF01297">
    <property type="entry name" value="ZnuA"/>
    <property type="match status" value="1"/>
</dbReference>
<dbReference type="GO" id="GO:0007155">
    <property type="term" value="P:cell adhesion"/>
    <property type="evidence" value="ECO:0007669"/>
    <property type="project" value="InterPro"/>
</dbReference>
<accession>A0A2U8P7C2</accession>